<name>A0A3G9GGH2_9NEIS</name>
<sequence>MPVSLAPHYPESGFFPTRIADILRQRREQQKDIAESCMKERTIEYG</sequence>
<evidence type="ECO:0000313" key="2">
    <source>
        <dbReference type="Proteomes" id="UP000198290"/>
    </source>
</evidence>
<dbReference type="Proteomes" id="UP000198290">
    <property type="component" value="Chromosome"/>
</dbReference>
<keyword evidence="2" id="KW-1185">Reference proteome</keyword>
<dbReference type="AlphaFoldDB" id="A0A3G9GGH2"/>
<dbReference type="KEGG" id="amah:DLM_1583"/>
<reference evidence="1 2" key="2">
    <citation type="journal article" date="2017" name="Genome Announc.">
        <title>Draft genome sequence of Aquitalea magnusonii strain H3, a plant growth-promoting bacterium of duckweed Lemna minor.</title>
        <authorList>
            <person name="Ishizawa H."/>
            <person name="Kuroda M."/>
            <person name="Ike M."/>
        </authorList>
    </citation>
    <scope>NUCLEOTIDE SEQUENCE [LARGE SCALE GENOMIC DNA]</scope>
    <source>
        <strain evidence="1 2">H3</strain>
    </source>
</reference>
<accession>A0A3G9GGH2</accession>
<reference evidence="2" key="1">
    <citation type="journal article" date="2017" name="Biotechnol. Biofuels">
        <title>Evaluation of environmental bacterial communities as a factor affecting the growth of duckweed Lemna minor.</title>
        <authorList>
            <person name="Ishizawa H."/>
            <person name="Kuroda M."/>
            <person name="Morikawa M."/>
            <person name="Ike M."/>
        </authorList>
    </citation>
    <scope>NUCLEOTIDE SEQUENCE [LARGE SCALE GENOMIC DNA]</scope>
    <source>
        <strain evidence="2">H3</strain>
    </source>
</reference>
<reference evidence="2" key="3">
    <citation type="journal article" date="2017" name="Plant Physiol. Biochem.">
        <title>Differential oxidative and antioxidative response of duckweed Lemna minor toward plant growth promoting/inhibiting bacteria.</title>
        <authorList>
            <person name="Ishizawa H."/>
            <person name="Kuroda M."/>
            <person name="Morikawa M."/>
            <person name="Ike M."/>
        </authorList>
    </citation>
    <scope>NUCLEOTIDE SEQUENCE [LARGE SCALE GENOMIC DNA]</scope>
    <source>
        <strain evidence="2">H3</strain>
    </source>
</reference>
<gene>
    <name evidence="1" type="ORF">DLM_1583</name>
</gene>
<proteinExistence type="predicted"/>
<evidence type="ECO:0000313" key="1">
    <source>
        <dbReference type="EMBL" id="BBF85202.1"/>
    </source>
</evidence>
<dbReference type="EMBL" id="AP018823">
    <property type="protein sequence ID" value="BBF85202.1"/>
    <property type="molecule type" value="Genomic_DNA"/>
</dbReference>
<organism evidence="1 2">
    <name type="scientific">Aquitalea magnusonii</name>
    <dbReference type="NCBI Taxonomy" id="332411"/>
    <lineage>
        <taxon>Bacteria</taxon>
        <taxon>Pseudomonadati</taxon>
        <taxon>Pseudomonadota</taxon>
        <taxon>Betaproteobacteria</taxon>
        <taxon>Neisseriales</taxon>
        <taxon>Chromobacteriaceae</taxon>
        <taxon>Aquitalea</taxon>
    </lineage>
</organism>
<protein>
    <submittedName>
        <fullName evidence="1">Uncharacterized protein</fullName>
    </submittedName>
</protein>